<dbReference type="GO" id="GO:0007187">
    <property type="term" value="P:G protein-coupled receptor signaling pathway, coupled to cyclic nucleotide second messenger"/>
    <property type="evidence" value="ECO:0007669"/>
    <property type="project" value="TreeGrafter"/>
</dbReference>
<evidence type="ECO:0000256" key="1">
    <source>
        <dbReference type="ARBA" id="ARBA00004651"/>
    </source>
</evidence>
<dbReference type="InterPro" id="IPR000995">
    <property type="entry name" value="Musac_Ach_rcpt"/>
</dbReference>
<evidence type="ECO:0000256" key="9">
    <source>
        <dbReference type="RuleBase" id="RU000688"/>
    </source>
</evidence>
<feature type="transmembrane region" description="Helical" evidence="10">
    <location>
        <begin position="60"/>
        <end position="86"/>
    </location>
</feature>
<comment type="subcellular location">
    <subcellularLocation>
        <location evidence="1">Cell membrane</location>
        <topology evidence="1">Multi-pass membrane protein</topology>
    </subcellularLocation>
</comment>
<dbReference type="GO" id="GO:0004993">
    <property type="term" value="F:G protein-coupled serotonin receptor activity"/>
    <property type="evidence" value="ECO:0007669"/>
    <property type="project" value="TreeGrafter"/>
</dbReference>
<evidence type="ECO:0000313" key="12">
    <source>
        <dbReference type="EMBL" id="ANO39020.1"/>
    </source>
</evidence>
<keyword evidence="4 10" id="KW-1133">Transmembrane helix</keyword>
<proteinExistence type="evidence at transcript level"/>
<dbReference type="GO" id="GO:0045202">
    <property type="term" value="C:synapse"/>
    <property type="evidence" value="ECO:0007669"/>
    <property type="project" value="TreeGrafter"/>
</dbReference>
<dbReference type="PROSITE" id="PS50262">
    <property type="entry name" value="G_PROTEIN_RECEP_F1_2"/>
    <property type="match status" value="1"/>
</dbReference>
<keyword evidence="6 10" id="KW-0472">Membrane</keyword>
<name>A0A193KUM6_SCHMD</name>
<dbReference type="OrthoDB" id="10071887at2759"/>
<evidence type="ECO:0000256" key="6">
    <source>
        <dbReference type="ARBA" id="ARBA00023136"/>
    </source>
</evidence>
<dbReference type="PRINTS" id="PR00237">
    <property type="entry name" value="GPCRRHODOPSN"/>
</dbReference>
<evidence type="ECO:0000256" key="8">
    <source>
        <dbReference type="ARBA" id="ARBA00023224"/>
    </source>
</evidence>
<dbReference type="GO" id="GO:0030425">
    <property type="term" value="C:dendrite"/>
    <property type="evidence" value="ECO:0007669"/>
    <property type="project" value="TreeGrafter"/>
</dbReference>
<dbReference type="PROSITE" id="PS00237">
    <property type="entry name" value="G_PROTEIN_RECEP_F1_1"/>
    <property type="match status" value="1"/>
</dbReference>
<evidence type="ECO:0000256" key="7">
    <source>
        <dbReference type="ARBA" id="ARBA00023170"/>
    </source>
</evidence>
<comment type="similarity">
    <text evidence="9">Belongs to the G-protein coupled receptor 1 family.</text>
</comment>
<feature type="transmembrane region" description="Helical" evidence="10">
    <location>
        <begin position="140"/>
        <end position="165"/>
    </location>
</feature>
<dbReference type="SMART" id="SM01381">
    <property type="entry name" value="7TM_GPCR_Srsx"/>
    <property type="match status" value="1"/>
</dbReference>
<feature type="transmembrane region" description="Helical" evidence="10">
    <location>
        <begin position="98"/>
        <end position="119"/>
    </location>
</feature>
<accession>A0A193KUM6</accession>
<dbReference type="GO" id="GO:0005886">
    <property type="term" value="C:plasma membrane"/>
    <property type="evidence" value="ECO:0007669"/>
    <property type="project" value="UniProtKB-SubCell"/>
</dbReference>
<evidence type="ECO:0000256" key="4">
    <source>
        <dbReference type="ARBA" id="ARBA00022989"/>
    </source>
</evidence>
<keyword evidence="5 9" id="KW-0297">G-protein coupled receptor</keyword>
<reference evidence="12" key="1">
    <citation type="journal article" date="2016" name="PLoS Biol.">
        <title>GPCRs Direct Germline Development and Somatic Gonad Function in Planarians.</title>
        <authorList>
            <person name="Saberi A."/>
            <person name="Jamal A."/>
            <person name="Beets I."/>
            <person name="Schoofs L."/>
            <person name="Newmark P.A."/>
        </authorList>
    </citation>
    <scope>NUCLEOTIDE SEQUENCE</scope>
</reference>
<keyword evidence="8 9" id="KW-0807">Transducer</keyword>
<evidence type="ECO:0000256" key="2">
    <source>
        <dbReference type="ARBA" id="ARBA00022475"/>
    </source>
</evidence>
<feature type="domain" description="G-protein coupled receptors family 1 profile" evidence="11">
    <location>
        <begin position="40"/>
        <end position="465"/>
    </location>
</feature>
<keyword evidence="3 9" id="KW-0812">Transmembrane</keyword>
<keyword evidence="2" id="KW-1003">Cell membrane</keyword>
<dbReference type="InterPro" id="IPR017452">
    <property type="entry name" value="GPCR_Rhodpsn_7TM"/>
</dbReference>
<dbReference type="GO" id="GO:0016907">
    <property type="term" value="F:G protein-coupled acetylcholine receptor activity"/>
    <property type="evidence" value="ECO:0007669"/>
    <property type="project" value="InterPro"/>
</dbReference>
<keyword evidence="7 9" id="KW-0675">Receptor</keyword>
<dbReference type="AlphaFoldDB" id="A0A193KUM6"/>
<feature type="transmembrane region" description="Helical" evidence="10">
    <location>
        <begin position="185"/>
        <end position="213"/>
    </location>
</feature>
<dbReference type="InterPro" id="IPR000276">
    <property type="entry name" value="GPCR_Rhodpsn"/>
</dbReference>
<dbReference type="SUPFAM" id="SSF81321">
    <property type="entry name" value="Family A G protein-coupled receptor-like"/>
    <property type="match status" value="1"/>
</dbReference>
<feature type="transmembrane region" description="Helical" evidence="10">
    <location>
        <begin position="414"/>
        <end position="437"/>
    </location>
</feature>
<dbReference type="PRINTS" id="PR00243">
    <property type="entry name" value="MUSCARINICR"/>
</dbReference>
<dbReference type="PANTHER" id="PTHR24247:SF191">
    <property type="entry name" value="MUSCARINIC ACETYLCHOLINE RECEPTOR, B-TYPE, ISOFORM A"/>
    <property type="match status" value="1"/>
</dbReference>
<evidence type="ECO:0000256" key="10">
    <source>
        <dbReference type="SAM" id="Phobius"/>
    </source>
</evidence>
<gene>
    <name evidence="12" type="primary">gcr043</name>
</gene>
<dbReference type="EMBL" id="KX018859">
    <property type="protein sequence ID" value="ANO39020.1"/>
    <property type="molecule type" value="mRNA"/>
</dbReference>
<dbReference type="GO" id="GO:0007197">
    <property type="term" value="P:adenylate cyclase-inhibiting G protein-coupled acetylcholine receptor signaling pathway"/>
    <property type="evidence" value="ECO:0007669"/>
    <property type="project" value="TreeGrafter"/>
</dbReference>
<feature type="transmembrane region" description="Helical" evidence="10">
    <location>
        <begin position="449"/>
        <end position="468"/>
    </location>
</feature>
<evidence type="ECO:0000256" key="5">
    <source>
        <dbReference type="ARBA" id="ARBA00023040"/>
    </source>
</evidence>
<evidence type="ECO:0000256" key="3">
    <source>
        <dbReference type="ARBA" id="ARBA00022692"/>
    </source>
</evidence>
<organism evidence="12">
    <name type="scientific">Schmidtea mediterranea</name>
    <name type="common">Freshwater planarian flatworm</name>
    <dbReference type="NCBI Taxonomy" id="79327"/>
    <lineage>
        <taxon>Eukaryota</taxon>
        <taxon>Metazoa</taxon>
        <taxon>Spiralia</taxon>
        <taxon>Lophotrochozoa</taxon>
        <taxon>Platyhelminthes</taxon>
        <taxon>Rhabditophora</taxon>
        <taxon>Seriata</taxon>
        <taxon>Tricladida</taxon>
        <taxon>Continenticola</taxon>
        <taxon>Geoplanoidea</taxon>
        <taxon>Dugesiidae</taxon>
        <taxon>Schmidtea</taxon>
    </lineage>
</organism>
<dbReference type="PANTHER" id="PTHR24247">
    <property type="entry name" value="5-HYDROXYTRYPTAMINE RECEPTOR"/>
    <property type="match status" value="1"/>
</dbReference>
<feature type="transmembrane region" description="Helical" evidence="10">
    <location>
        <begin position="20"/>
        <end position="48"/>
    </location>
</feature>
<protein>
    <submittedName>
        <fullName evidence="12">GCR043</fullName>
    </submittedName>
</protein>
<dbReference type="Gene3D" id="1.20.1070.10">
    <property type="entry name" value="Rhodopsin 7-helix transmembrane proteins"/>
    <property type="match status" value="2"/>
</dbReference>
<sequence>MEFLNGTLNAQSPRNDSLSIPIIFLIVVSSSVASLATIGGNILVLIAFLLEKSIRTPSNYFIISLASTDLLIGLISMNLFTIYLIIGNWPLSQLLCDLWLSLDYTACLTSQYTVLFITVDRFCSVKIPATYRLWRTKNKVIIMVLISWLVPSSIFFTCILGWPYFNNGRQRGATECYAEFTSNTVFNTVLTIVYFWVTLIVMCVLYAGIYRVAKRLQASSDKRKGMNTLLAMAGQTMSRIGVGVSWGNADDLDEIANPTVNFRINEGYDSSNKEYKNDIVIHPTSPYKLNAPPNLVKNLQYIDEHSSDSEEIYIYKSIYYNDYNSKLEPGISEILPLNKSKNNNYKQKKPTNNTKSMNFQIKSAKQQSKKYQSSSSNSNQTSLQRLQFTRFTFIHRKDTDVRSRNRARKALRTISLILGAFVTCWTPYHVLVLIKGFCNSCVNDHLYNLSYWLCYINSPINPFCYALANSQIKTTFMRLLRGDFRRNW</sequence>
<evidence type="ECO:0000259" key="11">
    <source>
        <dbReference type="PROSITE" id="PS50262"/>
    </source>
</evidence>
<dbReference type="Pfam" id="PF00001">
    <property type="entry name" value="7tm_1"/>
    <property type="match status" value="1"/>
</dbReference>